<dbReference type="EMBL" id="CAXAMM010017458">
    <property type="protein sequence ID" value="CAK9041216.1"/>
    <property type="molecule type" value="Genomic_DNA"/>
</dbReference>
<dbReference type="PROSITE" id="PS51257">
    <property type="entry name" value="PROKAR_LIPOPROTEIN"/>
    <property type="match status" value="1"/>
</dbReference>
<evidence type="ECO:0000313" key="2">
    <source>
        <dbReference type="Proteomes" id="UP001642464"/>
    </source>
</evidence>
<gene>
    <name evidence="1" type="ORF">SCF082_LOCUS23845</name>
</gene>
<accession>A0ABP0LPU0</accession>
<evidence type="ECO:0000313" key="1">
    <source>
        <dbReference type="EMBL" id="CAK9041216.1"/>
    </source>
</evidence>
<sequence>MRVMRAMHAPVTASSSCLSQDALRPAVPGRLRALLFWAFPRPSWADRLSLHAAAALVASAGATWRRQVGQRRLYRGESVVSPTWLQPPADLLEESTYGDPLAVKYFEWLGQELQKRPDGPRVQRGHLGGDREQASVWGDACAVWLGALRFMKPLGDVRYAWPLDAQCFWEGTKGAQEVQVNEGLQDALGLHREV</sequence>
<keyword evidence="2" id="KW-1185">Reference proteome</keyword>
<dbReference type="Proteomes" id="UP001642464">
    <property type="component" value="Unassembled WGS sequence"/>
</dbReference>
<reference evidence="1 2" key="1">
    <citation type="submission" date="2024-02" db="EMBL/GenBank/DDBJ databases">
        <authorList>
            <person name="Chen Y."/>
            <person name="Shah S."/>
            <person name="Dougan E. K."/>
            <person name="Thang M."/>
            <person name="Chan C."/>
        </authorList>
    </citation>
    <scope>NUCLEOTIDE SEQUENCE [LARGE SCALE GENOMIC DNA]</scope>
</reference>
<proteinExistence type="predicted"/>
<name>A0ABP0LPU0_9DINO</name>
<protein>
    <submittedName>
        <fullName evidence="1">Uncharacterized protein</fullName>
    </submittedName>
</protein>
<organism evidence="1 2">
    <name type="scientific">Durusdinium trenchii</name>
    <dbReference type="NCBI Taxonomy" id="1381693"/>
    <lineage>
        <taxon>Eukaryota</taxon>
        <taxon>Sar</taxon>
        <taxon>Alveolata</taxon>
        <taxon>Dinophyceae</taxon>
        <taxon>Suessiales</taxon>
        <taxon>Symbiodiniaceae</taxon>
        <taxon>Durusdinium</taxon>
    </lineage>
</organism>
<comment type="caution">
    <text evidence="1">The sequence shown here is derived from an EMBL/GenBank/DDBJ whole genome shotgun (WGS) entry which is preliminary data.</text>
</comment>
<feature type="non-terminal residue" evidence="1">
    <location>
        <position position="194"/>
    </location>
</feature>